<evidence type="ECO:0000313" key="2">
    <source>
        <dbReference type="Proteomes" id="UP001165064"/>
    </source>
</evidence>
<keyword evidence="2" id="KW-1185">Reference proteome</keyword>
<organism evidence="1 2">
    <name type="scientific">Ambrosiozyma monospora</name>
    <name type="common">Yeast</name>
    <name type="synonym">Endomycopsis monosporus</name>
    <dbReference type="NCBI Taxonomy" id="43982"/>
    <lineage>
        <taxon>Eukaryota</taxon>
        <taxon>Fungi</taxon>
        <taxon>Dikarya</taxon>
        <taxon>Ascomycota</taxon>
        <taxon>Saccharomycotina</taxon>
        <taxon>Pichiomycetes</taxon>
        <taxon>Pichiales</taxon>
        <taxon>Pichiaceae</taxon>
        <taxon>Ambrosiozyma</taxon>
    </lineage>
</organism>
<name>A0ACB5T7B7_AMBMO</name>
<evidence type="ECO:0000313" key="1">
    <source>
        <dbReference type="EMBL" id="GME82666.1"/>
    </source>
</evidence>
<dbReference type="Proteomes" id="UP001165064">
    <property type="component" value="Unassembled WGS sequence"/>
</dbReference>
<gene>
    <name evidence="1" type="ORF">Amon02_000567700</name>
</gene>
<sequence length="311" mass="35309">MPSKVTISNQNTDTSPFSANSGSTKHARSKSLLRSKLSSSSSMNSSIEPSLFSVLNPTNMNDDNILTSKSKVNNDLLEYFNTPYRLKPTTFPPFMLDRMAKVYDQDDDDPQKRELLLKQQHKLEQQQKQQRRRSQLQNTTAASSRTNSANLDDRASINDLFVNTFKHEDGVVDWNQFLHTIKGRGQNKRAEYPSSPESEEFEPEQSHSRSQSRSKRHSKTQKYDNIDIPKPTAAKHALMPSTSANQPTTAKTSDRPKDPHDPNHILDSYNLDTEWKGEMRLHNLFNYNNDSDGVPVPGIGSTRTRKTGNQD</sequence>
<proteinExistence type="predicted"/>
<accession>A0ACB5T7B7</accession>
<dbReference type="EMBL" id="BSXS01004261">
    <property type="protein sequence ID" value="GME82666.1"/>
    <property type="molecule type" value="Genomic_DNA"/>
</dbReference>
<comment type="caution">
    <text evidence="1">The sequence shown here is derived from an EMBL/GenBank/DDBJ whole genome shotgun (WGS) entry which is preliminary data.</text>
</comment>
<reference evidence="1" key="1">
    <citation type="submission" date="2023-04" db="EMBL/GenBank/DDBJ databases">
        <title>Ambrosiozyma monospora NBRC 10751.</title>
        <authorList>
            <person name="Ichikawa N."/>
            <person name="Sato H."/>
            <person name="Tonouchi N."/>
        </authorList>
    </citation>
    <scope>NUCLEOTIDE SEQUENCE</scope>
    <source>
        <strain evidence="1">NBRC 10751</strain>
    </source>
</reference>
<protein>
    <submittedName>
        <fullName evidence="1">Unnamed protein product</fullName>
    </submittedName>
</protein>